<protein>
    <submittedName>
        <fullName evidence="3">DUF2231 domain-containing protein</fullName>
    </submittedName>
</protein>
<feature type="transmembrane region" description="Helical" evidence="1">
    <location>
        <begin position="6"/>
        <end position="26"/>
    </location>
</feature>
<keyword evidence="1" id="KW-0472">Membrane</keyword>
<evidence type="ECO:0000256" key="1">
    <source>
        <dbReference type="SAM" id="Phobius"/>
    </source>
</evidence>
<organism evidence="3">
    <name type="scientific">Nakamurella sp. A5-74</name>
    <dbReference type="NCBI Taxonomy" id="3158264"/>
    <lineage>
        <taxon>Bacteria</taxon>
        <taxon>Bacillati</taxon>
        <taxon>Actinomycetota</taxon>
        <taxon>Actinomycetes</taxon>
        <taxon>Nakamurellales</taxon>
        <taxon>Nakamurellaceae</taxon>
        <taxon>Nakamurella</taxon>
    </lineage>
</organism>
<keyword evidence="1" id="KW-0812">Transmembrane</keyword>
<feature type="transmembrane region" description="Helical" evidence="1">
    <location>
        <begin position="95"/>
        <end position="113"/>
    </location>
</feature>
<dbReference type="AlphaFoldDB" id="A0AAU8DLF7"/>
<reference evidence="3" key="1">
    <citation type="submission" date="2024-05" db="EMBL/GenBank/DDBJ databases">
        <authorList>
            <person name="Cai S.Y."/>
            <person name="Jin L.M."/>
            <person name="Li H.R."/>
        </authorList>
    </citation>
    <scope>NUCLEOTIDE SEQUENCE</scope>
    <source>
        <strain evidence="3">A5-74</strain>
    </source>
</reference>
<evidence type="ECO:0000259" key="2">
    <source>
        <dbReference type="Pfam" id="PF09990"/>
    </source>
</evidence>
<dbReference type="Pfam" id="PF09990">
    <property type="entry name" value="DUF2231"/>
    <property type="match status" value="1"/>
</dbReference>
<name>A0AAU8DLF7_9ACTN</name>
<gene>
    <name evidence="3" type="ORF">ABLG96_15300</name>
</gene>
<dbReference type="EMBL" id="CP159218">
    <property type="protein sequence ID" value="XCG62591.1"/>
    <property type="molecule type" value="Genomic_DNA"/>
</dbReference>
<proteinExistence type="predicted"/>
<feature type="domain" description="DUF2231" evidence="2">
    <location>
        <begin position="2"/>
        <end position="125"/>
    </location>
</feature>
<keyword evidence="1" id="KW-1133">Transmembrane helix</keyword>
<accession>A0AAU8DLF7</accession>
<dbReference type="RefSeq" id="WP_353648206.1">
    <property type="nucleotide sequence ID" value="NZ_CP159218.1"/>
</dbReference>
<evidence type="ECO:0000313" key="3">
    <source>
        <dbReference type="EMBL" id="XCG62591.1"/>
    </source>
</evidence>
<dbReference type="InterPro" id="IPR019251">
    <property type="entry name" value="DUF2231_TM"/>
</dbReference>
<feature type="transmembrane region" description="Helical" evidence="1">
    <location>
        <begin position="69"/>
        <end position="88"/>
    </location>
</feature>
<sequence length="134" mass="13337">MGHTIHPVVVIAPLGLWGSATVLDVVGGPDAASAARRLTLAGLLAITPAVITGLVEWTSTGPRDSRVGVVHAAVNTVAAVLFAGSYWARGSRRPLGIGLGLAGNAVAGIGGYFGGHLAAARHVGSRHAAFADSS</sequence>
<feature type="transmembrane region" description="Helical" evidence="1">
    <location>
        <begin position="38"/>
        <end position="57"/>
    </location>
</feature>